<keyword evidence="3" id="KW-1185">Reference proteome</keyword>
<dbReference type="AlphaFoldDB" id="A0A370GQV8"/>
<feature type="compositionally biased region" description="Pro residues" evidence="1">
    <location>
        <begin position="119"/>
        <end position="128"/>
    </location>
</feature>
<evidence type="ECO:0000256" key="1">
    <source>
        <dbReference type="SAM" id="MobiDB-lite"/>
    </source>
</evidence>
<reference evidence="2 3" key="1">
    <citation type="submission" date="2018-07" db="EMBL/GenBank/DDBJ databases">
        <title>Genomic Encyclopedia of Type Strains, Phase IV (KMG-IV): sequencing the most valuable type-strain genomes for metagenomic binning, comparative biology and taxonomic classification.</title>
        <authorList>
            <person name="Goeker M."/>
        </authorList>
    </citation>
    <scope>NUCLEOTIDE SEQUENCE [LARGE SCALE GENOMIC DNA]</scope>
    <source>
        <strain evidence="2 3">DSM 44952</strain>
    </source>
</reference>
<feature type="region of interest" description="Disordered" evidence="1">
    <location>
        <begin position="90"/>
        <end position="133"/>
    </location>
</feature>
<protein>
    <submittedName>
        <fullName evidence="2">Uncharacterized protein</fullName>
    </submittedName>
</protein>
<feature type="compositionally biased region" description="Low complexity" evidence="1">
    <location>
        <begin position="101"/>
        <end position="118"/>
    </location>
</feature>
<evidence type="ECO:0000313" key="3">
    <source>
        <dbReference type="Proteomes" id="UP000255355"/>
    </source>
</evidence>
<feature type="region of interest" description="Disordered" evidence="1">
    <location>
        <begin position="455"/>
        <end position="475"/>
    </location>
</feature>
<organism evidence="2 3">
    <name type="scientific">Nocardia mexicana</name>
    <dbReference type="NCBI Taxonomy" id="279262"/>
    <lineage>
        <taxon>Bacteria</taxon>
        <taxon>Bacillati</taxon>
        <taxon>Actinomycetota</taxon>
        <taxon>Actinomycetes</taxon>
        <taxon>Mycobacteriales</taxon>
        <taxon>Nocardiaceae</taxon>
        <taxon>Nocardia</taxon>
    </lineage>
</organism>
<evidence type="ECO:0000313" key="2">
    <source>
        <dbReference type="EMBL" id="RDI46108.1"/>
    </source>
</evidence>
<dbReference type="Proteomes" id="UP000255355">
    <property type="component" value="Unassembled WGS sequence"/>
</dbReference>
<accession>A0A370GQV8</accession>
<dbReference type="RefSeq" id="WP_114699748.1">
    <property type="nucleotide sequence ID" value="NZ_QQAZ01000012.1"/>
</dbReference>
<gene>
    <name evidence="2" type="ORF">DFR68_1129</name>
</gene>
<dbReference type="STRING" id="1210089.GCA_001613165_08211"/>
<feature type="compositionally biased region" description="Gly residues" evidence="1">
    <location>
        <begin position="393"/>
        <end position="405"/>
    </location>
</feature>
<name>A0A370GQV8_9NOCA</name>
<comment type="caution">
    <text evidence="2">The sequence shown here is derived from an EMBL/GenBank/DDBJ whole genome shotgun (WGS) entry which is preliminary data.</text>
</comment>
<dbReference type="OrthoDB" id="4571656at2"/>
<dbReference type="EMBL" id="QQAZ01000012">
    <property type="protein sequence ID" value="RDI46108.1"/>
    <property type="molecule type" value="Genomic_DNA"/>
</dbReference>
<sequence length="475" mass="45329">MSLPGVTPPPGAEPPDPTVLELLRGSAMAPMLDKPVDHILQDMGLPGLPDLQGVPPLPGLPPLPVIDLSALMRPLTDLASAFGTGQFAPTPAVAPAPAPAPEGGAAQGDPAAPGAQPVAAPPPAPPMDPTQMLSNVGSVLQTVMSLGGSALQIAMTLWQGQAAQEASKKAAAADVDSAALGTQSAGQKDVLIGAAGSVATGQVQIGGVVAKQAMTMAMAPLFIISGVGQAFLVQQTIQSITEALAITAKTKGELAVHGGRMTKAGTKIPITGAPKGVKSSQDVTKMLQLLGPLMSMGTQGAQAIGQLAKANTSMSAPTPVAKPEDAASGAGGGIGGAAGGKGGGGVGGGGALGIGGAAAGTAAQPLSPWQGTRAAGGVSGVGGAAAASAGSAMPGGGMSSTGSGGSSPYMPMGGAAGAAGAGRADDGGADAAVKANMVTGQHGDEVVGRIEGVTLPVVGATDTSPEPPPDKELTL</sequence>
<proteinExistence type="predicted"/>
<feature type="region of interest" description="Disordered" evidence="1">
    <location>
        <begin position="377"/>
        <end position="405"/>
    </location>
</feature>